<protein>
    <recommendedName>
        <fullName evidence="1">Hint domain-containing protein</fullName>
    </recommendedName>
</protein>
<dbReference type="RefSeq" id="WP_184568236.1">
    <property type="nucleotide sequence ID" value="NZ_JACIEI010000024.1"/>
</dbReference>
<dbReference type="SUPFAM" id="SSF102588">
    <property type="entry name" value="LmbE-like"/>
    <property type="match status" value="1"/>
</dbReference>
<dbReference type="InterPro" id="IPR028992">
    <property type="entry name" value="Hedgehog/Intein_dom"/>
</dbReference>
<dbReference type="Pfam" id="PF13403">
    <property type="entry name" value="Hint_2"/>
    <property type="match status" value="1"/>
</dbReference>
<comment type="caution">
    <text evidence="2">The sequence shown here is derived from an EMBL/GenBank/DDBJ whole genome shotgun (WGS) entry which is preliminary data.</text>
</comment>
<sequence length="483" mass="53939">MSFVAHIDDDLLFQNPDIQESISSGGGHTTVYLTAGDAGRDSAHWIAREAGAKAAYGEMAGANDWVDAVATFGNSENRVEIQTSYLESQPEVRLYFLRLPDGNPRGTGYDITGEQSLEQLWESEIETVTSVDGENTLTADQLSGILVGLMNQHMPDEILIQDHSSEYVETNHSDHVVASQFVYDAQQYYGSEHEVHSYLEYATSSLPENQSPEEAQETLEAYYAYTRGYSGETDPDITPVIPDNYLAWTSRHYHVDNLNDPDNGTVKIPDFAVLDFISEAPLAMRKDVVPCFTPGTLIATSQGERKVEDLVAGDRVVTRDHGFQKILWIGRRNISKDELAAKKHLRPIVIRRGALGQQLPERDLIVSPQHRVLVRNPNATLYLDETEVLVAAKHLTNIDGIDVIESLDTIYIHLLFEQHELVLSDGIWTESFQPGELSMLGFSKASRREIFELFPSLATPTGIDSFPSTRRHLKNYEALVVTT</sequence>
<dbReference type="Gene3D" id="3.40.50.10320">
    <property type="entry name" value="LmbE-like"/>
    <property type="match status" value="1"/>
</dbReference>
<gene>
    <name evidence="2" type="ORF">GGR95_003649</name>
</gene>
<accession>A0A7W6ED33</accession>
<feature type="domain" description="Hint" evidence="1">
    <location>
        <begin position="289"/>
        <end position="405"/>
    </location>
</feature>
<dbReference type="EMBL" id="JACIEI010000024">
    <property type="protein sequence ID" value="MBB3995983.1"/>
    <property type="molecule type" value="Genomic_DNA"/>
</dbReference>
<evidence type="ECO:0000259" key="1">
    <source>
        <dbReference type="SMART" id="SM00306"/>
    </source>
</evidence>
<reference evidence="2 3" key="1">
    <citation type="submission" date="2020-08" db="EMBL/GenBank/DDBJ databases">
        <title>Genomic Encyclopedia of Type Strains, Phase IV (KMG-IV): sequencing the most valuable type-strain genomes for metagenomic binning, comparative biology and taxonomic classification.</title>
        <authorList>
            <person name="Goeker M."/>
        </authorList>
    </citation>
    <scope>NUCLEOTIDE SEQUENCE [LARGE SCALE GENOMIC DNA]</scope>
    <source>
        <strain evidence="2 3">DSM 102234</strain>
    </source>
</reference>
<dbReference type="Pfam" id="PF02585">
    <property type="entry name" value="PIG-L"/>
    <property type="match status" value="1"/>
</dbReference>
<keyword evidence="3" id="KW-1185">Reference proteome</keyword>
<dbReference type="InterPro" id="IPR024078">
    <property type="entry name" value="LmbE-like_dom_sf"/>
</dbReference>
<proteinExistence type="predicted"/>
<dbReference type="SUPFAM" id="SSF51294">
    <property type="entry name" value="Hedgehog/intein (Hint) domain"/>
    <property type="match status" value="1"/>
</dbReference>
<organism evidence="2 3">
    <name type="scientific">Sulfitobacter undariae</name>
    <dbReference type="NCBI Taxonomy" id="1563671"/>
    <lineage>
        <taxon>Bacteria</taxon>
        <taxon>Pseudomonadati</taxon>
        <taxon>Pseudomonadota</taxon>
        <taxon>Alphaproteobacteria</taxon>
        <taxon>Rhodobacterales</taxon>
        <taxon>Roseobacteraceae</taxon>
        <taxon>Sulfitobacter</taxon>
    </lineage>
</organism>
<dbReference type="AlphaFoldDB" id="A0A7W6ED33"/>
<dbReference type="InterPro" id="IPR036844">
    <property type="entry name" value="Hint_dom_sf"/>
</dbReference>
<evidence type="ECO:0000313" key="2">
    <source>
        <dbReference type="EMBL" id="MBB3995983.1"/>
    </source>
</evidence>
<dbReference type="SMART" id="SM00306">
    <property type="entry name" value="HintN"/>
    <property type="match status" value="1"/>
</dbReference>
<evidence type="ECO:0000313" key="3">
    <source>
        <dbReference type="Proteomes" id="UP000530268"/>
    </source>
</evidence>
<dbReference type="Proteomes" id="UP000530268">
    <property type="component" value="Unassembled WGS sequence"/>
</dbReference>
<dbReference type="InterPro" id="IPR003587">
    <property type="entry name" value="Hint_dom_N"/>
</dbReference>
<dbReference type="CDD" id="cd00081">
    <property type="entry name" value="Hint"/>
    <property type="match status" value="1"/>
</dbReference>
<dbReference type="InterPro" id="IPR006141">
    <property type="entry name" value="Intein_N"/>
</dbReference>
<dbReference type="Gene3D" id="2.170.16.10">
    <property type="entry name" value="Hedgehog/Intein (Hint) domain"/>
    <property type="match status" value="1"/>
</dbReference>
<name>A0A7W6ED33_9RHOB</name>
<dbReference type="GO" id="GO:0016539">
    <property type="term" value="P:intein-mediated protein splicing"/>
    <property type="evidence" value="ECO:0007669"/>
    <property type="project" value="InterPro"/>
</dbReference>
<dbReference type="InterPro" id="IPR003737">
    <property type="entry name" value="GlcNAc_PI_deacetylase-related"/>
</dbReference>
<dbReference type="PROSITE" id="PS50817">
    <property type="entry name" value="INTEIN_N_TER"/>
    <property type="match status" value="1"/>
</dbReference>